<keyword evidence="1" id="KW-0472">Membrane</keyword>
<keyword evidence="1" id="KW-0812">Transmembrane</keyword>
<feature type="transmembrane region" description="Helical" evidence="1">
    <location>
        <begin position="78"/>
        <end position="101"/>
    </location>
</feature>
<comment type="caution">
    <text evidence="2">The sequence shown here is derived from an EMBL/GenBank/DDBJ whole genome shotgun (WGS) entry which is preliminary data.</text>
</comment>
<keyword evidence="3" id="KW-1185">Reference proteome</keyword>
<proteinExistence type="predicted"/>
<dbReference type="RefSeq" id="WP_176976595.1">
    <property type="nucleotide sequence ID" value="NZ_JABZEO010000006.1"/>
</dbReference>
<protein>
    <submittedName>
        <fullName evidence="2">Uncharacterized protein</fullName>
    </submittedName>
</protein>
<organism evidence="2 3">
    <name type="scientific">Allochromatium humboldtianum</name>
    <dbReference type="NCBI Taxonomy" id="504901"/>
    <lineage>
        <taxon>Bacteria</taxon>
        <taxon>Pseudomonadati</taxon>
        <taxon>Pseudomonadota</taxon>
        <taxon>Gammaproteobacteria</taxon>
        <taxon>Chromatiales</taxon>
        <taxon>Chromatiaceae</taxon>
        <taxon>Allochromatium</taxon>
    </lineage>
</organism>
<name>A0A850RAS8_9GAMM</name>
<keyword evidence="1" id="KW-1133">Transmembrane helix</keyword>
<evidence type="ECO:0000256" key="1">
    <source>
        <dbReference type="SAM" id="Phobius"/>
    </source>
</evidence>
<accession>A0A850RAS8</accession>
<evidence type="ECO:0000313" key="2">
    <source>
        <dbReference type="EMBL" id="NVZ09855.1"/>
    </source>
</evidence>
<reference evidence="2 3" key="1">
    <citation type="submission" date="2020-06" db="EMBL/GenBank/DDBJ databases">
        <title>Whole-genome sequence of Allochromatium humboldtianum DSM 21881, type strain.</title>
        <authorList>
            <person name="Kyndt J.A."/>
            <person name="Meyer T.E."/>
        </authorList>
    </citation>
    <scope>NUCLEOTIDE SEQUENCE [LARGE SCALE GENOMIC DNA]</scope>
    <source>
        <strain evidence="2 3">DSM 21881</strain>
    </source>
</reference>
<dbReference type="Proteomes" id="UP000592294">
    <property type="component" value="Unassembled WGS sequence"/>
</dbReference>
<gene>
    <name evidence="2" type="ORF">HW932_11345</name>
</gene>
<sequence>MKSVIVRNKDALKAALQGDAAEIVVDDARLIKQLRAIRRLRKAGPIAIGVVIAAIPLIPVTGGASLPVGMVGVMGASAFPVSASVIGLSIAIGGIIVIGILTDWEEVEVAGVFKLRRKSK</sequence>
<evidence type="ECO:0000313" key="3">
    <source>
        <dbReference type="Proteomes" id="UP000592294"/>
    </source>
</evidence>
<feature type="transmembrane region" description="Helical" evidence="1">
    <location>
        <begin position="43"/>
        <end position="66"/>
    </location>
</feature>
<dbReference type="EMBL" id="JABZEO010000006">
    <property type="protein sequence ID" value="NVZ09855.1"/>
    <property type="molecule type" value="Genomic_DNA"/>
</dbReference>
<dbReference type="AlphaFoldDB" id="A0A850RAS8"/>